<comment type="subcellular location">
    <subcellularLocation>
        <location evidence="5">Cell membrane</location>
        <topology evidence="5">Multi-pass membrane protein</topology>
    </subcellularLocation>
</comment>
<organism evidence="6 7">
    <name type="scientific">Dehalobacter restrictus (strain DSM 9455 / PER-K23)</name>
    <dbReference type="NCBI Taxonomy" id="871738"/>
    <lineage>
        <taxon>Bacteria</taxon>
        <taxon>Bacillati</taxon>
        <taxon>Bacillota</taxon>
        <taxon>Clostridia</taxon>
        <taxon>Eubacteriales</taxon>
        <taxon>Desulfitobacteriaceae</taxon>
        <taxon>Dehalobacter</taxon>
    </lineage>
</organism>
<feature type="transmembrane region" description="Helical" evidence="5">
    <location>
        <begin position="49"/>
        <end position="70"/>
    </location>
</feature>
<keyword evidence="3 5" id="KW-1133">Transmembrane helix</keyword>
<evidence type="ECO:0000313" key="6">
    <source>
        <dbReference type="EMBL" id="AHF10473.1"/>
    </source>
</evidence>
<comment type="caution">
    <text evidence="5">Lacks conserved residue(s) required for the propagation of feature annotation.</text>
</comment>
<dbReference type="PANTHER" id="PTHR38452">
    <property type="entry name" value="UPF0756 MEMBRANE PROTEIN YEAL"/>
    <property type="match status" value="1"/>
</dbReference>
<dbReference type="EMBL" id="CP007033">
    <property type="protein sequence ID" value="AHF10473.1"/>
    <property type="molecule type" value="Genomic_DNA"/>
</dbReference>
<dbReference type="Proteomes" id="UP000018934">
    <property type="component" value="Chromosome"/>
</dbReference>
<protein>
    <recommendedName>
        <fullName evidence="5">UPF0756 membrane protein DEHRE_10645</fullName>
    </recommendedName>
</protein>
<evidence type="ECO:0000256" key="5">
    <source>
        <dbReference type="HAMAP-Rule" id="MF_01874"/>
    </source>
</evidence>
<reference evidence="6 7" key="1">
    <citation type="journal article" date="2013" name="Stand. Genomic Sci.">
        <title>Complete genome sequence of Dehalobacter restrictus PER-K23(T.).</title>
        <authorList>
            <person name="Kruse T."/>
            <person name="Maillard J."/>
            <person name="Goodwin L."/>
            <person name="Woyke T."/>
            <person name="Teshima H."/>
            <person name="Bruce D."/>
            <person name="Detter C."/>
            <person name="Tapia R."/>
            <person name="Han C."/>
            <person name="Huntemann M."/>
            <person name="Wei C.L."/>
            <person name="Han J."/>
            <person name="Chen A."/>
            <person name="Kyrpides N."/>
            <person name="Szeto E."/>
            <person name="Markowitz V."/>
            <person name="Ivanova N."/>
            <person name="Pagani I."/>
            <person name="Pati A."/>
            <person name="Pitluck S."/>
            <person name="Nolan M."/>
            <person name="Holliger C."/>
            <person name="Smidt H."/>
        </authorList>
    </citation>
    <scope>NUCLEOTIDE SEQUENCE [LARGE SCALE GENOMIC DNA]</scope>
    <source>
        <strain evidence="7">DSM 9455</strain>
    </source>
</reference>
<dbReference type="HAMAP" id="MF_01874">
    <property type="entry name" value="UPF0756"/>
    <property type="match status" value="1"/>
</dbReference>
<sequence length="151" mass="15870">MESTLILVVILAVSIIGKASSVSVATCLLLMIKLLHADHYIYPVIEKNGMFLGLVILIAAILIPIANGNITIINIRNVLTSWIGLTAIILSFFTTYISGLGFQFLSVQNHSDIMTSLIIGAVAAAALLGGVPVGPLITSGILAIIVKAFNN</sequence>
<dbReference type="InterPro" id="IPR007382">
    <property type="entry name" value="UPF0756_TM"/>
</dbReference>
<evidence type="ECO:0000256" key="1">
    <source>
        <dbReference type="ARBA" id="ARBA00022475"/>
    </source>
</evidence>
<keyword evidence="1 5" id="KW-1003">Cell membrane</keyword>
<dbReference type="PANTHER" id="PTHR38452:SF1">
    <property type="entry name" value="UPF0756 MEMBRANE PROTEIN YEAL"/>
    <property type="match status" value="1"/>
</dbReference>
<name>A0ABN4BYD9_DEHRP</name>
<feature type="transmembrane region" description="Helical" evidence="5">
    <location>
        <begin position="82"/>
        <end position="105"/>
    </location>
</feature>
<keyword evidence="7" id="KW-1185">Reference proteome</keyword>
<keyword evidence="4 5" id="KW-0472">Membrane</keyword>
<gene>
    <name evidence="6" type="ORF">DEHRE_10645</name>
</gene>
<dbReference type="RefSeq" id="WP_025205979.1">
    <property type="nucleotide sequence ID" value="NZ_CP007033.1"/>
</dbReference>
<proteinExistence type="inferred from homology"/>
<feature type="transmembrane region" description="Helical" evidence="5">
    <location>
        <begin position="117"/>
        <end position="146"/>
    </location>
</feature>
<evidence type="ECO:0000256" key="4">
    <source>
        <dbReference type="ARBA" id="ARBA00023136"/>
    </source>
</evidence>
<evidence type="ECO:0000256" key="2">
    <source>
        <dbReference type="ARBA" id="ARBA00022692"/>
    </source>
</evidence>
<evidence type="ECO:0000313" key="7">
    <source>
        <dbReference type="Proteomes" id="UP000018934"/>
    </source>
</evidence>
<dbReference type="Pfam" id="PF04284">
    <property type="entry name" value="DUF441"/>
    <property type="match status" value="1"/>
</dbReference>
<comment type="similarity">
    <text evidence="5">Belongs to the UPF0756 family.</text>
</comment>
<evidence type="ECO:0000256" key="3">
    <source>
        <dbReference type="ARBA" id="ARBA00022989"/>
    </source>
</evidence>
<accession>A0ABN4BYD9</accession>
<keyword evidence="2 5" id="KW-0812">Transmembrane</keyword>